<keyword evidence="6" id="KW-0675">Receptor</keyword>
<evidence type="ECO:0000313" key="7">
    <source>
        <dbReference type="Proteomes" id="UP000601055"/>
    </source>
</evidence>
<dbReference type="SUPFAM" id="SSF49464">
    <property type="entry name" value="Carboxypeptidase regulatory domain-like"/>
    <property type="match status" value="1"/>
</dbReference>
<dbReference type="Gene3D" id="2.60.40.1120">
    <property type="entry name" value="Carboxypeptidase-like, regulatory domain"/>
    <property type="match status" value="1"/>
</dbReference>
<feature type="signal peptide" evidence="4">
    <location>
        <begin position="1"/>
        <end position="23"/>
    </location>
</feature>
<dbReference type="Pfam" id="PF13620">
    <property type="entry name" value="CarboxypepD_reg"/>
    <property type="match status" value="1"/>
</dbReference>
<evidence type="ECO:0000256" key="3">
    <source>
        <dbReference type="ARBA" id="ARBA00023237"/>
    </source>
</evidence>
<gene>
    <name evidence="6" type="ORF">GM921_11325</name>
</gene>
<dbReference type="GO" id="GO:0009279">
    <property type="term" value="C:cell outer membrane"/>
    <property type="evidence" value="ECO:0007669"/>
    <property type="project" value="UniProtKB-SubCell"/>
</dbReference>
<dbReference type="SUPFAM" id="SSF56935">
    <property type="entry name" value="Porins"/>
    <property type="match status" value="1"/>
</dbReference>
<sequence length="1068" mass="117151">MMKRLLLLSVLTLCFLYTTKTFAQTTLASISGTISDEQKKPIPGASVQVRNESTGFTAKTNTNTIGEYIFKELPLGGPYTVKVAYIGLGEQTRSGYMLNQGDAVKVTINMQATAQTLDVVQVNASGLRNKVENFGASTTISAKAITQLPVNGRNFSTLMDLSPLSRGGNISGQLGSSTNYTIDGMNAKNPTSAGATTSRSGAPYAISIEAVREFKVVTNQYDVTLGRSGGGTISAVTKAGTNTVSGSAFGYGRADWLASPYDIRGNKRDNDFSTYQYGFTLGGPIIKDKLHYFVAWDHQKDARPLIIADIKSPADEARFNITNATLNSFLTTARTKYGVSNERQFGSFAKKRGSDAAFARIDWQINDRNLLTVRDNYTNDRNPLGLADNTAINFFESYGNDKNIDNSLLATLRTTVNSKVTNELKVQHLYTYQASTQNAQLSSAIPRAIVGNLESVLTNGSKLRTAVQIGGHRFGQEGFTNNVFQLVDNLYYNTDKVKYTFGVDVMYTDATSLYGSEVNGRFEYTNSTTATSLQNFENLIPNRFYREVPLMKDPTVKSGIWNAALYGQMQTKLGRGLDFTGGLRVDYSAYPTSPFNQTLFDELQIRTDHKLTQLLVQPRIQLNWDLNENHTDYIRLGAGIFGSDINNYVTINNLTFDGKHLATVDVFGADVPTPNFIGYRNGSVSTPSLTNFQVPTINTNAEDAQIPVVYKANLSYSKLITDKLKVGITGYATLGRHNYMYVDRNMTANAFFTLPNEDNRGVFVPTMPSNGSPDWKTGRISNKFGRVLELNSKGKVNQFAVVLDATWQYFKDGEISVSYTYNDTKDNTSFNGNVANSATLSLPVKDDPRNLSNMTYSDNQFRNKVVIYGTLPTFYGVTIGVRYSGIGGTRYSLLSGANNNGDFVATNDLAYIFDRNNTSVPANVRAGLQTLLDNPLASQSLKDYILKYSGKLAERNGGINGFYGLVDLRISKKIKLYKTHNIEISGDIFNLANLIKKKWGVNETLGSQALYALNGTAAVAATPTSPAIPAVPNYDAAAKAFNYRVNNSGVVNPSGNPYQFQIGLRYGF</sequence>
<feature type="domain" description="TonB-dependent transporter Oar-like beta-barrel" evidence="5">
    <location>
        <begin position="326"/>
        <end position="994"/>
    </location>
</feature>
<comment type="subcellular location">
    <subcellularLocation>
        <location evidence="1">Cell outer membrane</location>
    </subcellularLocation>
</comment>
<keyword evidence="4" id="KW-0732">Signal</keyword>
<reference evidence="6" key="1">
    <citation type="submission" date="2019-11" db="EMBL/GenBank/DDBJ databases">
        <title>Description of Pedobacter sp. LMG 31464T.</title>
        <authorList>
            <person name="Carlier A."/>
            <person name="Qi S."/>
            <person name="Vandamme P."/>
        </authorList>
    </citation>
    <scope>NUCLEOTIDE SEQUENCE</scope>
    <source>
        <strain evidence="6">LMG 31464</strain>
    </source>
</reference>
<protein>
    <submittedName>
        <fullName evidence="6">TonB-dependent receptor</fullName>
    </submittedName>
</protein>
<comment type="caution">
    <text evidence="6">The sequence shown here is derived from an EMBL/GenBank/DDBJ whole genome shotgun (WGS) entry which is preliminary data.</text>
</comment>
<feature type="domain" description="TonB-dependent transporter Oar-like beta-barrel" evidence="5">
    <location>
        <begin position="236"/>
        <end position="303"/>
    </location>
</feature>
<dbReference type="InterPro" id="IPR057601">
    <property type="entry name" value="Oar-like_b-barrel"/>
</dbReference>
<keyword evidence="3" id="KW-0998">Cell outer membrane</keyword>
<proteinExistence type="predicted"/>
<evidence type="ECO:0000256" key="2">
    <source>
        <dbReference type="ARBA" id="ARBA00023136"/>
    </source>
</evidence>
<dbReference type="InterPro" id="IPR008969">
    <property type="entry name" value="CarboxyPept-like_regulatory"/>
</dbReference>
<evidence type="ECO:0000256" key="4">
    <source>
        <dbReference type="SAM" id="SignalP"/>
    </source>
</evidence>
<keyword evidence="7" id="KW-1185">Reference proteome</keyword>
<dbReference type="Pfam" id="PF25183">
    <property type="entry name" value="OMP_b-brl_4"/>
    <property type="match status" value="2"/>
</dbReference>
<dbReference type="Proteomes" id="UP000601055">
    <property type="component" value="Unassembled WGS sequence"/>
</dbReference>
<dbReference type="Gene3D" id="2.40.170.20">
    <property type="entry name" value="TonB-dependent receptor, beta-barrel domain"/>
    <property type="match status" value="1"/>
</dbReference>
<keyword evidence="2" id="KW-0472">Membrane</keyword>
<name>A0A923DZR4_9SPHI</name>
<dbReference type="AlphaFoldDB" id="A0A923DZR4"/>
<dbReference type="InterPro" id="IPR036942">
    <property type="entry name" value="Beta-barrel_TonB_sf"/>
</dbReference>
<feature type="chain" id="PRO_5036881795" evidence="4">
    <location>
        <begin position="24"/>
        <end position="1068"/>
    </location>
</feature>
<evidence type="ECO:0000256" key="1">
    <source>
        <dbReference type="ARBA" id="ARBA00004442"/>
    </source>
</evidence>
<accession>A0A923DZR4</accession>
<evidence type="ECO:0000313" key="6">
    <source>
        <dbReference type="EMBL" id="MBB2146080.1"/>
    </source>
</evidence>
<organism evidence="6 7">
    <name type="scientific">Pedobacter planticolens</name>
    <dbReference type="NCBI Taxonomy" id="2679964"/>
    <lineage>
        <taxon>Bacteria</taxon>
        <taxon>Pseudomonadati</taxon>
        <taxon>Bacteroidota</taxon>
        <taxon>Sphingobacteriia</taxon>
        <taxon>Sphingobacteriales</taxon>
        <taxon>Sphingobacteriaceae</taxon>
        <taxon>Pedobacter</taxon>
    </lineage>
</organism>
<evidence type="ECO:0000259" key="5">
    <source>
        <dbReference type="Pfam" id="PF25183"/>
    </source>
</evidence>
<dbReference type="EMBL" id="WNXD01000002">
    <property type="protein sequence ID" value="MBB2146080.1"/>
    <property type="molecule type" value="Genomic_DNA"/>
</dbReference>